<evidence type="ECO:0000313" key="1">
    <source>
        <dbReference type="EMBL" id="MFC3908711.1"/>
    </source>
</evidence>
<dbReference type="RefSeq" id="WP_382342244.1">
    <property type="nucleotide sequence ID" value="NZ_JBHSAB010000011.1"/>
</dbReference>
<accession>A0ABV8CEX0</accession>
<sequence>MNNSWPTREQDMHAAKQIIEEYANSNECDTLGLFEIVVNKEEKCMNFKLSRWVLTLAEYFKTQYGANQGDFVTRKVISRCLTEGNTVH</sequence>
<evidence type="ECO:0000313" key="2">
    <source>
        <dbReference type="Proteomes" id="UP001595758"/>
    </source>
</evidence>
<proteinExistence type="predicted"/>
<keyword evidence="2" id="KW-1185">Reference proteome</keyword>
<comment type="caution">
    <text evidence="1">The sequence shown here is derived from an EMBL/GenBank/DDBJ whole genome shotgun (WGS) entry which is preliminary data.</text>
</comment>
<reference evidence="2" key="1">
    <citation type="journal article" date="2019" name="Int. J. Syst. Evol. Microbiol.">
        <title>The Global Catalogue of Microorganisms (GCM) 10K type strain sequencing project: providing services to taxonomists for standard genome sequencing and annotation.</title>
        <authorList>
            <consortium name="The Broad Institute Genomics Platform"/>
            <consortium name="The Broad Institute Genome Sequencing Center for Infectious Disease"/>
            <person name="Wu L."/>
            <person name="Ma J."/>
        </authorList>
    </citation>
    <scope>NUCLEOTIDE SEQUENCE [LARGE SCALE GENOMIC DNA]</scope>
    <source>
        <strain evidence="2">CCUG 59858</strain>
    </source>
</reference>
<protein>
    <recommendedName>
        <fullName evidence="3">Ankyrin repeat protein</fullName>
    </recommendedName>
</protein>
<name>A0ABV8CEX0_9GAMM</name>
<dbReference type="EMBL" id="JBHSAB010000011">
    <property type="protein sequence ID" value="MFC3908711.1"/>
    <property type="molecule type" value="Genomic_DNA"/>
</dbReference>
<dbReference type="Proteomes" id="UP001595758">
    <property type="component" value="Unassembled WGS sequence"/>
</dbReference>
<gene>
    <name evidence="1" type="ORF">ACFORL_06425</name>
</gene>
<evidence type="ECO:0008006" key="3">
    <source>
        <dbReference type="Google" id="ProtNLM"/>
    </source>
</evidence>
<organism evidence="1 2">
    <name type="scientific">Legionella dresdenensis</name>
    <dbReference type="NCBI Taxonomy" id="450200"/>
    <lineage>
        <taxon>Bacteria</taxon>
        <taxon>Pseudomonadati</taxon>
        <taxon>Pseudomonadota</taxon>
        <taxon>Gammaproteobacteria</taxon>
        <taxon>Legionellales</taxon>
        <taxon>Legionellaceae</taxon>
        <taxon>Legionella</taxon>
    </lineage>
</organism>